<feature type="compositionally biased region" description="Low complexity" evidence="1">
    <location>
        <begin position="426"/>
        <end position="457"/>
    </location>
</feature>
<reference evidence="3" key="1">
    <citation type="submission" date="2014-03" db="EMBL/GenBank/DDBJ databases">
        <title>The Genome Sequence of Puccinia striiformis f. sp. tritici PST-78.</title>
        <authorList>
            <consortium name="The Broad Institute Genome Sequencing Platform"/>
            <person name="Cuomo C."/>
            <person name="Hulbert S."/>
            <person name="Chen X."/>
            <person name="Walker B."/>
            <person name="Young S.K."/>
            <person name="Zeng Q."/>
            <person name="Gargeya S."/>
            <person name="Fitzgerald M."/>
            <person name="Haas B."/>
            <person name="Abouelleil A."/>
            <person name="Alvarado L."/>
            <person name="Arachchi H.M."/>
            <person name="Berlin A.M."/>
            <person name="Chapman S.B."/>
            <person name="Goldberg J."/>
            <person name="Griggs A."/>
            <person name="Gujja S."/>
            <person name="Hansen M."/>
            <person name="Howarth C."/>
            <person name="Imamovic A."/>
            <person name="Larimer J."/>
            <person name="McCowan C."/>
            <person name="Montmayeur A."/>
            <person name="Murphy C."/>
            <person name="Neiman D."/>
            <person name="Pearson M."/>
            <person name="Priest M."/>
            <person name="Roberts A."/>
            <person name="Saif S."/>
            <person name="Shea T."/>
            <person name="Sisk P."/>
            <person name="Sykes S."/>
            <person name="Wortman J."/>
            <person name="Nusbaum C."/>
            <person name="Birren B."/>
        </authorList>
    </citation>
    <scope>NUCLEOTIDE SEQUENCE [LARGE SCALE GENOMIC DNA]</scope>
    <source>
        <strain evidence="3">race PST-78</strain>
    </source>
</reference>
<evidence type="ECO:0000256" key="1">
    <source>
        <dbReference type="SAM" id="MobiDB-lite"/>
    </source>
</evidence>
<comment type="caution">
    <text evidence="2">The sequence shown here is derived from an EMBL/GenBank/DDBJ whole genome shotgun (WGS) entry which is preliminary data.</text>
</comment>
<gene>
    <name evidence="2" type="ORF">PSTG_02645</name>
</gene>
<proteinExistence type="predicted"/>
<evidence type="ECO:0000313" key="2">
    <source>
        <dbReference type="EMBL" id="KNF04303.1"/>
    </source>
</evidence>
<evidence type="ECO:0000313" key="3">
    <source>
        <dbReference type="Proteomes" id="UP000054564"/>
    </source>
</evidence>
<accession>A0A0L0VYF9</accession>
<dbReference type="EMBL" id="AJIL01000013">
    <property type="protein sequence ID" value="KNF04303.1"/>
    <property type="molecule type" value="Genomic_DNA"/>
</dbReference>
<name>A0A0L0VYF9_9BASI</name>
<dbReference type="Proteomes" id="UP000054564">
    <property type="component" value="Unassembled WGS sequence"/>
</dbReference>
<dbReference type="OrthoDB" id="2507605at2759"/>
<protein>
    <submittedName>
        <fullName evidence="2">Uncharacterized protein</fullName>
    </submittedName>
</protein>
<dbReference type="AlphaFoldDB" id="A0A0L0VYF9"/>
<sequence>MMMRLMSSSSISRRKLTAIEAAAAEAAAIPRPEELEKLRPTRLGKYLPTTNPHWYIEQIKATNKLVNRAFSKQQLFDLIRETEPNFIRIKSETTKQKLIKHILYSQWKLTNPSEIKVDPSFESLLKNFKSKQQSYLLNYHELFLLRLSEQKVINQIADKTNVKINLDIDNSHLTIHGQMKDRAKFWTEFEKQRKPVYCIKIHVSEFKFPDLILNQLAKIAHCSLEQKVNGLKITLVAHAFDQQLELVKERVEKVINEYWKLSKEYDQIPILIDLEKQKSTRIGFIPFSYPHDLNYPNNLNFNQANFCRLMTDNTHLSSVDHNIQIDKLLDSKFLVLDQSSTNSMRFKDYLSTIITPESTTNTRTEYKVYEGHYVKSKDPKSPLLAHSLSLKSNDQGQFIRQVVLFWFDHQKSNQKPNQEQNEKLNQKSNQKGKLNQNQKGKQNQSLSVPESPESASGSGSGPGLRLPTYTFLKSIRDPIRIENPERPEELNDKRTVRMDQEEEEIVQDKSIPEHYMDQSIDALDLLVGSGVKQECIKRIVILRPNQATDLMVQVLKTHNGRS</sequence>
<organism evidence="2 3">
    <name type="scientific">Puccinia striiformis f. sp. tritici PST-78</name>
    <dbReference type="NCBI Taxonomy" id="1165861"/>
    <lineage>
        <taxon>Eukaryota</taxon>
        <taxon>Fungi</taxon>
        <taxon>Dikarya</taxon>
        <taxon>Basidiomycota</taxon>
        <taxon>Pucciniomycotina</taxon>
        <taxon>Pucciniomycetes</taxon>
        <taxon>Pucciniales</taxon>
        <taxon>Pucciniaceae</taxon>
        <taxon>Puccinia</taxon>
    </lineage>
</organism>
<keyword evidence="3" id="KW-1185">Reference proteome</keyword>
<feature type="region of interest" description="Disordered" evidence="1">
    <location>
        <begin position="413"/>
        <end position="467"/>
    </location>
</feature>